<protein>
    <submittedName>
        <fullName evidence="2">Hypothetical_protein</fullName>
    </submittedName>
</protein>
<dbReference type="EMBL" id="CAXDID020000069">
    <property type="protein sequence ID" value="CAL6013824.1"/>
    <property type="molecule type" value="Genomic_DNA"/>
</dbReference>
<dbReference type="AlphaFoldDB" id="A0AA86PSA7"/>
<organism evidence="1">
    <name type="scientific">Hexamita inflata</name>
    <dbReference type="NCBI Taxonomy" id="28002"/>
    <lineage>
        <taxon>Eukaryota</taxon>
        <taxon>Metamonada</taxon>
        <taxon>Diplomonadida</taxon>
        <taxon>Hexamitidae</taxon>
        <taxon>Hexamitinae</taxon>
        <taxon>Hexamita</taxon>
    </lineage>
</organism>
<dbReference type="EMBL" id="CATOUU010000703">
    <property type="protein sequence ID" value="CAI9942603.1"/>
    <property type="molecule type" value="Genomic_DNA"/>
</dbReference>
<dbReference type="Proteomes" id="UP001642409">
    <property type="component" value="Unassembled WGS sequence"/>
</dbReference>
<sequence length="592" mass="66667">MNNEQNGYLVSQSIYQFKIEINQFYVCTDQNTKFGVDVSTIQIIGVYTLYCDFCTASKKVGYGICIDDLQFGTLLQNQTFTCIYPFILNGSGCVCVDGYILNTSTCINVLSFLSNQNQIQQEIIDNVNQILQDITVINTTSSRIISDIFSMNQTLTMTTANTTNIIKLLNDNISQINNDINGKISALNKTVYILNNLTNQCLGEINDSLITFKQVLQKEIENLNITVNQQIANTSILNNSIQNDLQVIRTNIDILNLSVDILQTNITSIFSQITNLSQQSNSDIACINKSLADLSTQTTVNNQNLSSLYQNLQIINGTLTTNIKSLQTDLSEINSSLINLKNVTLSTVNVTQIFNNLTSINFTSAQLRTDLSLLNQTQYQEIVDRQNGDNNLQLQINNLVSVENSIHAQLQTKSDLINNKVDQLTVVSQNNYTKLNHDITYANNNCTNKITECQNNINNLWIALHDIQQNVYTKDQVDGNFTKYNAMLINSLSVKAQKKDYCSEKFAYFYNNSLIFYNYPFFSQMDRKCCASNSGMTALGLGPNDVMFSYLCSNWQDPDTTRGPEIQTQRYVESICGVYPCSNQIPYDQVCE</sequence>
<name>A0AA86PSA7_9EUKA</name>
<proteinExistence type="predicted"/>
<evidence type="ECO:0000313" key="3">
    <source>
        <dbReference type="Proteomes" id="UP001642409"/>
    </source>
</evidence>
<reference evidence="2 3" key="2">
    <citation type="submission" date="2024-07" db="EMBL/GenBank/DDBJ databases">
        <authorList>
            <person name="Akdeniz Z."/>
        </authorList>
    </citation>
    <scope>NUCLEOTIDE SEQUENCE [LARGE SCALE GENOMIC DNA]</scope>
</reference>
<comment type="caution">
    <text evidence="1">The sequence shown here is derived from an EMBL/GenBank/DDBJ whole genome shotgun (WGS) entry which is preliminary data.</text>
</comment>
<evidence type="ECO:0000313" key="1">
    <source>
        <dbReference type="EMBL" id="CAI9942603.1"/>
    </source>
</evidence>
<keyword evidence="3" id="KW-1185">Reference proteome</keyword>
<gene>
    <name evidence="2" type="ORF">HINF_LOCUS23974</name>
    <name evidence="1" type="ORF">HINF_LOCUS30248</name>
</gene>
<evidence type="ECO:0000313" key="2">
    <source>
        <dbReference type="EMBL" id="CAL6013824.1"/>
    </source>
</evidence>
<accession>A0AA86PSA7</accession>
<reference evidence="1" key="1">
    <citation type="submission" date="2023-06" db="EMBL/GenBank/DDBJ databases">
        <authorList>
            <person name="Kurt Z."/>
        </authorList>
    </citation>
    <scope>NUCLEOTIDE SEQUENCE</scope>
</reference>